<dbReference type="GO" id="GO:0030151">
    <property type="term" value="F:molybdenum ion binding"/>
    <property type="evidence" value="ECO:0007669"/>
    <property type="project" value="InterPro"/>
</dbReference>
<dbReference type="Proteomes" id="UP000294562">
    <property type="component" value="Unassembled WGS sequence"/>
</dbReference>
<accession>A0A4R6ATU6</accession>
<comment type="caution">
    <text evidence="2">The sequence shown here is derived from an EMBL/GenBank/DDBJ whole genome shotgun (WGS) entry which is preliminary data.</text>
</comment>
<evidence type="ECO:0000259" key="1">
    <source>
        <dbReference type="PROSITE" id="PS51340"/>
    </source>
</evidence>
<dbReference type="InterPro" id="IPR005302">
    <property type="entry name" value="MoCF_Sase_C"/>
</dbReference>
<sequence>MATHAGAGRIDWIGLRTERRGEVREVTATDVELTGLVGDRHSRANRRSVTLIQTEHLPVIASLLGRDIVQPSVLRRNICVSGINLIALRGVPLRLGTAVIEITTICAPCSRMEEVLGPGGYNAMRGHGGWTAKVLEPGHISFGAEVAPLA</sequence>
<dbReference type="GO" id="GO:0003824">
    <property type="term" value="F:catalytic activity"/>
    <property type="evidence" value="ECO:0007669"/>
    <property type="project" value="InterPro"/>
</dbReference>
<dbReference type="PANTHER" id="PTHR36930">
    <property type="entry name" value="METAL-SULFUR CLUSTER BIOSYNTHESIS PROTEINS YUAD-RELATED"/>
    <property type="match status" value="1"/>
</dbReference>
<name>A0A4R6ATU6_9RHOB</name>
<dbReference type="OrthoDB" id="1550913at2"/>
<dbReference type="PROSITE" id="PS51340">
    <property type="entry name" value="MOSC"/>
    <property type="match status" value="1"/>
</dbReference>
<reference evidence="2 3" key="1">
    <citation type="submission" date="2019-03" db="EMBL/GenBank/DDBJ databases">
        <title>Rhodobacteraceae bacterium SM1902, a new member of the family Rhodobacteraceae isolated from Yantai.</title>
        <authorList>
            <person name="Sun Y."/>
        </authorList>
    </citation>
    <scope>NUCLEOTIDE SEQUENCE [LARGE SCALE GENOMIC DNA]</scope>
    <source>
        <strain evidence="2 3">SM1902</strain>
    </source>
</reference>
<dbReference type="AlphaFoldDB" id="A0A4R6ATU6"/>
<protein>
    <submittedName>
        <fullName evidence="2">MOSC domain-containing protein</fullName>
    </submittedName>
</protein>
<organism evidence="2 3">
    <name type="scientific">Meridianimarinicoccus aquatilis</name>
    <dbReference type="NCBI Taxonomy" id="2552766"/>
    <lineage>
        <taxon>Bacteria</taxon>
        <taxon>Pseudomonadati</taxon>
        <taxon>Pseudomonadota</taxon>
        <taxon>Alphaproteobacteria</taxon>
        <taxon>Rhodobacterales</taxon>
        <taxon>Paracoccaceae</taxon>
        <taxon>Meridianimarinicoccus</taxon>
    </lineage>
</organism>
<dbReference type="EMBL" id="SMZO01000018">
    <property type="protein sequence ID" value="TDL88011.1"/>
    <property type="molecule type" value="Genomic_DNA"/>
</dbReference>
<dbReference type="InterPro" id="IPR052716">
    <property type="entry name" value="MOSC_domain"/>
</dbReference>
<evidence type="ECO:0000313" key="2">
    <source>
        <dbReference type="EMBL" id="TDL88011.1"/>
    </source>
</evidence>
<gene>
    <name evidence="2" type="ORF">E2L05_09685</name>
</gene>
<dbReference type="Gene3D" id="2.40.33.20">
    <property type="entry name" value="PK beta-barrel domain-like"/>
    <property type="match status" value="1"/>
</dbReference>
<dbReference type="SUPFAM" id="SSF50800">
    <property type="entry name" value="PK beta-barrel domain-like"/>
    <property type="match status" value="1"/>
</dbReference>
<evidence type="ECO:0000313" key="3">
    <source>
        <dbReference type="Proteomes" id="UP000294562"/>
    </source>
</evidence>
<dbReference type="InterPro" id="IPR011037">
    <property type="entry name" value="Pyrv_Knase-like_insert_dom_sf"/>
</dbReference>
<proteinExistence type="predicted"/>
<dbReference type="PANTHER" id="PTHR36930:SF1">
    <property type="entry name" value="MOSC DOMAIN-CONTAINING PROTEIN"/>
    <property type="match status" value="1"/>
</dbReference>
<dbReference type="RefSeq" id="WP_133342713.1">
    <property type="nucleotide sequence ID" value="NZ_SMZO01000018.1"/>
</dbReference>
<dbReference type="GO" id="GO:0030170">
    <property type="term" value="F:pyridoxal phosphate binding"/>
    <property type="evidence" value="ECO:0007669"/>
    <property type="project" value="InterPro"/>
</dbReference>
<keyword evidence="3" id="KW-1185">Reference proteome</keyword>
<dbReference type="Pfam" id="PF03473">
    <property type="entry name" value="MOSC"/>
    <property type="match status" value="1"/>
</dbReference>
<feature type="domain" description="MOSC" evidence="1">
    <location>
        <begin position="23"/>
        <end position="149"/>
    </location>
</feature>